<dbReference type="EMBL" id="CP021121">
    <property type="protein sequence ID" value="ARQ72204.1"/>
    <property type="molecule type" value="Genomic_DNA"/>
</dbReference>
<organism evidence="3 4">
    <name type="scientific">Streptomyces marincola</name>
    <dbReference type="NCBI Taxonomy" id="2878388"/>
    <lineage>
        <taxon>Bacteria</taxon>
        <taxon>Bacillati</taxon>
        <taxon>Actinomycetota</taxon>
        <taxon>Actinomycetes</taxon>
        <taxon>Kitasatosporales</taxon>
        <taxon>Streptomycetaceae</taxon>
        <taxon>Streptomyces</taxon>
    </lineage>
</organism>
<protein>
    <submittedName>
        <fullName evidence="3">Uncharacterized protein</fullName>
    </submittedName>
</protein>
<name>A0A1W7D5D0_9ACTN</name>
<dbReference type="Proteomes" id="UP000194218">
    <property type="component" value="Chromosome"/>
</dbReference>
<feature type="transmembrane region" description="Helical" evidence="2">
    <location>
        <begin position="36"/>
        <end position="58"/>
    </location>
</feature>
<dbReference type="KEGG" id="smao:CAG99_07070"/>
<dbReference type="AlphaFoldDB" id="A0A1W7D5D0"/>
<reference evidence="3 4" key="1">
    <citation type="submission" date="2017-05" db="EMBL/GenBank/DDBJ databases">
        <title>Complete genome sequence of Streptomyces sp. SCSIO 03032 revealed the diverse biosynthetic pathways for its bioactive secondary metabolites.</title>
        <authorList>
            <person name="Ma L."/>
            <person name="Zhu Y."/>
            <person name="Zhang W."/>
            <person name="Zhang G."/>
            <person name="Tian X."/>
            <person name="Zhang S."/>
            <person name="Zhang C."/>
        </authorList>
    </citation>
    <scope>NUCLEOTIDE SEQUENCE [LARGE SCALE GENOMIC DNA]</scope>
    <source>
        <strain evidence="3 4">SCSIO 03032</strain>
    </source>
</reference>
<keyword evidence="2" id="KW-0472">Membrane</keyword>
<accession>A0A1W7D5D0</accession>
<evidence type="ECO:0000313" key="3">
    <source>
        <dbReference type="EMBL" id="ARQ72204.1"/>
    </source>
</evidence>
<keyword evidence="2" id="KW-0812">Transmembrane</keyword>
<evidence type="ECO:0000256" key="1">
    <source>
        <dbReference type="SAM" id="MobiDB-lite"/>
    </source>
</evidence>
<keyword evidence="2" id="KW-1133">Transmembrane helix</keyword>
<gene>
    <name evidence="3" type="ORF">CAG99_07070</name>
</gene>
<evidence type="ECO:0000313" key="4">
    <source>
        <dbReference type="Proteomes" id="UP000194218"/>
    </source>
</evidence>
<feature type="region of interest" description="Disordered" evidence="1">
    <location>
        <begin position="62"/>
        <end position="124"/>
    </location>
</feature>
<sequence length="124" mass="12262">MRTLFRQAGAFGQARAEAVPVARVAERGRRARRRRLAALAAGACLAVAGGGVLAAGLLPGRPTAVAPAVSPSTGPSAPARGGPPHESPPPDADPTRVGDGVATGTREPGTGTSPTWDDTVPPGS</sequence>
<keyword evidence="4" id="KW-1185">Reference proteome</keyword>
<proteinExistence type="predicted"/>
<evidence type="ECO:0000256" key="2">
    <source>
        <dbReference type="SAM" id="Phobius"/>
    </source>
</evidence>